<organism evidence="4 5">
    <name type="scientific">Camelina sativa</name>
    <name type="common">False flax</name>
    <name type="synonym">Myagrum sativum</name>
    <dbReference type="NCBI Taxonomy" id="90675"/>
    <lineage>
        <taxon>Eukaryota</taxon>
        <taxon>Viridiplantae</taxon>
        <taxon>Streptophyta</taxon>
        <taxon>Embryophyta</taxon>
        <taxon>Tracheophyta</taxon>
        <taxon>Spermatophyta</taxon>
        <taxon>Magnoliopsida</taxon>
        <taxon>eudicotyledons</taxon>
        <taxon>Gunneridae</taxon>
        <taxon>Pentapetalae</taxon>
        <taxon>rosids</taxon>
        <taxon>malvids</taxon>
        <taxon>Brassicales</taxon>
        <taxon>Brassicaceae</taxon>
        <taxon>Camelineae</taxon>
        <taxon>Camelina</taxon>
    </lineage>
</organism>
<dbReference type="Pfam" id="PF04783">
    <property type="entry name" value="DUF630"/>
    <property type="match status" value="1"/>
</dbReference>
<evidence type="ECO:0000259" key="3">
    <source>
        <dbReference type="Pfam" id="PF04783"/>
    </source>
</evidence>
<evidence type="ECO:0000313" key="5">
    <source>
        <dbReference type="RefSeq" id="XP_010510816.1"/>
    </source>
</evidence>
<dbReference type="PANTHER" id="PTHR21450">
    <property type="entry name" value="PROTEIN ALTERED PHOSPHATE STARVATION RESPONSE 1"/>
    <property type="match status" value="1"/>
</dbReference>
<dbReference type="GeneID" id="104787023"/>
<evidence type="ECO:0000313" key="4">
    <source>
        <dbReference type="Proteomes" id="UP000694864"/>
    </source>
</evidence>
<reference evidence="5" key="2">
    <citation type="submission" date="2025-08" db="UniProtKB">
        <authorList>
            <consortium name="RefSeq"/>
        </authorList>
    </citation>
    <scope>IDENTIFICATION</scope>
    <source>
        <tissue evidence="5">Leaf</tissue>
    </source>
</reference>
<dbReference type="Proteomes" id="UP000694864">
    <property type="component" value="Chromosome 5"/>
</dbReference>
<feature type="region of interest" description="Disordered" evidence="1">
    <location>
        <begin position="102"/>
        <end position="184"/>
    </location>
</feature>
<feature type="region of interest" description="Disordered" evidence="1">
    <location>
        <begin position="674"/>
        <end position="694"/>
    </location>
</feature>
<reference evidence="4" key="1">
    <citation type="journal article" date="2014" name="Nat. Commun.">
        <title>The emerging biofuel crop Camelina sativa retains a highly undifferentiated hexaploid genome structure.</title>
        <authorList>
            <person name="Kagale S."/>
            <person name="Koh C."/>
            <person name="Nixon J."/>
            <person name="Bollina V."/>
            <person name="Clarke W.E."/>
            <person name="Tuteja R."/>
            <person name="Spillane C."/>
            <person name="Robinson S.J."/>
            <person name="Links M.G."/>
            <person name="Clarke C."/>
            <person name="Higgins E.E."/>
            <person name="Huebert T."/>
            <person name="Sharpe A.G."/>
            <person name="Parkin I.A."/>
        </authorList>
    </citation>
    <scope>NUCLEOTIDE SEQUENCE [LARGE SCALE GENOMIC DNA]</scope>
    <source>
        <strain evidence="4">cv. DH55</strain>
    </source>
</reference>
<feature type="compositionally biased region" description="Low complexity" evidence="1">
    <location>
        <begin position="151"/>
        <end position="164"/>
    </location>
</feature>
<feature type="region of interest" description="Disordered" evidence="1">
    <location>
        <begin position="200"/>
        <end position="252"/>
    </location>
</feature>
<feature type="compositionally biased region" description="Acidic residues" evidence="1">
    <location>
        <begin position="221"/>
        <end position="230"/>
    </location>
</feature>
<feature type="compositionally biased region" description="Acidic residues" evidence="1">
    <location>
        <begin position="243"/>
        <end position="252"/>
    </location>
</feature>
<dbReference type="PANTHER" id="PTHR21450:SF6">
    <property type="entry name" value="EXPRESSED PROTEIN"/>
    <property type="match status" value="1"/>
</dbReference>
<evidence type="ECO:0000259" key="2">
    <source>
        <dbReference type="Pfam" id="PF04782"/>
    </source>
</evidence>
<keyword evidence="4" id="KW-1185">Reference proteome</keyword>
<dbReference type="RefSeq" id="XP_010510816.1">
    <property type="nucleotide sequence ID" value="XM_010512514.2"/>
</dbReference>
<feature type="domain" description="DUF632" evidence="2">
    <location>
        <begin position="326"/>
        <end position="670"/>
    </location>
</feature>
<dbReference type="Pfam" id="PF04782">
    <property type="entry name" value="DUF632"/>
    <property type="match status" value="1"/>
</dbReference>
<name>A0ABM0Z5S8_CAMSA</name>
<feature type="region of interest" description="Disordered" evidence="1">
    <location>
        <begin position="268"/>
        <end position="322"/>
    </location>
</feature>
<sequence length="760" mass="85774">MNTKTQNSISLAWTMGASTSRIDEDKALQLCRERKKFVQQALDGRCLLAAAHVSYVQSLKSTGTALRKFAETEVPVESSLYTSTSATPEQPLALIEKSVSHLSYSPPPASHSHSHHDTYSPPPSPPSTSPFQVNHMKFRGSSSKKVEEKPPVSIVATVTSSSSPQTRSMEKLEPTRFDESSTMPPEAPWDYFGLSHPIDNQLSSSHVGNGHVSRSVKGEDETPEVEDDGENFSFQEREASRDSDDDEFDEPTSDTLVRSFENFNRVHRDHSALPQREGVESEFSDAEKSRTPELSPPVTPLTATPVNKTPHKGDHTENKLPPRDFLSSMREIELLFVKASETGKEVPRMLEANKLHFRPIVPSKENGSGASSLFKTCLSCGEDPKDVPEEPAQNSVKYLTWHRTDSSRSSSSRNPLGGMNSDDVEELNSNIFENICMIAGSHASTLDRLYAWERKLYDEVKGSQTVRREYDEKCRILRELESEGKGSQRTDKTRAVVKDLHSRIRVAIHRIDSISRRIEELRDKELQPQLEELIEGLSRMWEVMLECHKVQFQLIKACYRGGNIKLNMQSEVHRQVTSHLEDELSALASSFTKWITGQKSYIKAINEWLVKCVALTQKSSKRKRRGAPQLQLRNYGPPIYATCDIWLEKHEELPTKEVSSSIKALASDVARFLPRQEKSRTKKHRSGENKNDLTAHMLPDETVEDRGPGFDRFRTSLEGFVGQLNQFAESSVNMYEELKKGINDAKNNYEHLKKAYSQGK</sequence>
<dbReference type="InterPro" id="IPR006868">
    <property type="entry name" value="DUF630"/>
</dbReference>
<gene>
    <name evidence="5" type="primary">LOC104787023</name>
</gene>
<accession>A0ABM0Z5S8</accession>
<feature type="domain" description="DUF630" evidence="3">
    <location>
        <begin position="15"/>
        <end position="73"/>
    </location>
</feature>
<proteinExistence type="predicted"/>
<dbReference type="InterPro" id="IPR006867">
    <property type="entry name" value="DUF632"/>
</dbReference>
<feature type="compositionally biased region" description="Basic and acidic residues" evidence="1">
    <location>
        <begin position="311"/>
        <end position="322"/>
    </location>
</feature>
<evidence type="ECO:0000256" key="1">
    <source>
        <dbReference type="SAM" id="MobiDB-lite"/>
    </source>
</evidence>
<protein>
    <submittedName>
        <fullName evidence="5">Uncharacterized protein LOC104787023 isoform X1</fullName>
    </submittedName>
</protein>
<feature type="compositionally biased region" description="Basic and acidic residues" evidence="1">
    <location>
        <begin position="168"/>
        <end position="179"/>
    </location>
</feature>